<dbReference type="GO" id="GO:0005886">
    <property type="term" value="C:plasma membrane"/>
    <property type="evidence" value="ECO:0007669"/>
    <property type="project" value="UniProtKB-SubCell"/>
</dbReference>
<feature type="domain" description="MacB-like periplasmic core" evidence="9">
    <location>
        <begin position="23"/>
        <end position="230"/>
    </location>
</feature>
<dbReference type="PANTHER" id="PTHR30572:SF4">
    <property type="entry name" value="ABC TRANSPORTER PERMEASE YTRF"/>
    <property type="match status" value="1"/>
</dbReference>
<evidence type="ECO:0000256" key="6">
    <source>
        <dbReference type="ARBA" id="ARBA00038076"/>
    </source>
</evidence>
<feature type="transmembrane region" description="Helical" evidence="7">
    <location>
        <begin position="436"/>
        <end position="457"/>
    </location>
</feature>
<protein>
    <submittedName>
        <fullName evidence="10">ABC transporter permease</fullName>
    </submittedName>
</protein>
<evidence type="ECO:0000259" key="9">
    <source>
        <dbReference type="Pfam" id="PF12704"/>
    </source>
</evidence>
<dbReference type="InterPro" id="IPR025857">
    <property type="entry name" value="MacB_PCD"/>
</dbReference>
<evidence type="ECO:0000256" key="2">
    <source>
        <dbReference type="ARBA" id="ARBA00022475"/>
    </source>
</evidence>
<dbReference type="PANTHER" id="PTHR30572">
    <property type="entry name" value="MEMBRANE COMPONENT OF TRANSPORTER-RELATED"/>
    <property type="match status" value="1"/>
</dbReference>
<accession>A0A7G7CR92</accession>
<evidence type="ECO:0000256" key="4">
    <source>
        <dbReference type="ARBA" id="ARBA00022989"/>
    </source>
</evidence>
<gene>
    <name evidence="10" type="ORF">H0194_03630</name>
</gene>
<dbReference type="KEGG" id="cik:H0194_03630"/>
<keyword evidence="2" id="KW-1003">Cell membrane</keyword>
<evidence type="ECO:0000313" key="10">
    <source>
        <dbReference type="EMBL" id="QNE90108.1"/>
    </source>
</evidence>
<comment type="similarity">
    <text evidence="6">Belongs to the ABC-4 integral membrane protein family.</text>
</comment>
<evidence type="ECO:0000256" key="7">
    <source>
        <dbReference type="SAM" id="Phobius"/>
    </source>
</evidence>
<evidence type="ECO:0000256" key="3">
    <source>
        <dbReference type="ARBA" id="ARBA00022692"/>
    </source>
</evidence>
<feature type="transmembrane region" description="Helical" evidence="7">
    <location>
        <begin position="784"/>
        <end position="808"/>
    </location>
</feature>
<dbReference type="GO" id="GO:0022857">
    <property type="term" value="F:transmembrane transporter activity"/>
    <property type="evidence" value="ECO:0007669"/>
    <property type="project" value="TreeGrafter"/>
</dbReference>
<keyword evidence="3 7" id="KW-0812">Transmembrane</keyword>
<dbReference type="EMBL" id="CP059404">
    <property type="protein sequence ID" value="QNE90108.1"/>
    <property type="molecule type" value="Genomic_DNA"/>
</dbReference>
<keyword evidence="5 7" id="KW-0472">Membrane</keyword>
<comment type="subcellular location">
    <subcellularLocation>
        <location evidence="1">Cell membrane</location>
        <topology evidence="1">Multi-pass membrane protein</topology>
    </subcellularLocation>
</comment>
<feature type="transmembrane region" description="Helical" evidence="7">
    <location>
        <begin position="315"/>
        <end position="340"/>
    </location>
</feature>
<evidence type="ECO:0000256" key="5">
    <source>
        <dbReference type="ARBA" id="ARBA00023136"/>
    </source>
</evidence>
<dbReference type="InterPro" id="IPR050250">
    <property type="entry name" value="Macrolide_Exporter_MacB"/>
</dbReference>
<dbReference type="AlphaFoldDB" id="A0A7G7CR92"/>
<feature type="domain" description="ABC3 transporter permease C-terminal" evidence="8">
    <location>
        <begin position="266"/>
        <end position="382"/>
    </location>
</feature>
<feature type="transmembrane region" description="Helical" evidence="7">
    <location>
        <begin position="828"/>
        <end position="848"/>
    </location>
</feature>
<feature type="transmembrane region" description="Helical" evidence="7">
    <location>
        <begin position="406"/>
        <end position="424"/>
    </location>
</feature>
<sequence>MASANTMRKVSLRNVFAHKLRLALTVIAVVLGTSFISGAFMFTNSLSDTFDSAVQNAFTDVDVAVTPADGEEHVKKEDRAKLEKDDKVAAVNVIDNKTVVVAREDASPLQTGGGTSSLGLWYSPEDSVAKPNELVEGAAPKGEKEVVVNASAAEQHGIKVGDKLLVVEPDERYTMKVTGIYEPAMEEAATGVRLYMDAKTYLGGNGGVAKQVVVKGADGVEPQALVDHLNKEYPKNFTAETGEKLAEEMSDAISSALKFVNYFLVAFGLIALLVGTFIIANTFSMIVAQRTKEFALLRALGASRRQITNSVVVEAIIIGVLGSILGVFAGVGLVAAIKAVMEKQGMPLGDSLGLSVSAVVVPIVLGTLVTVASAWAPAQRAGAVEPVEAMRSTESAAGSSLKVRSILGLLVLAVGVAAAVLGAWVMSDASTATRAILVGVGAFGLIVGFFLAGPALSLPIVPVFGRLIGAPFGAVGTLAATNSQRNPRRTSATAFALTLGLALVTAIGMLGASMKTSVADVMEDKVRADYILSGPTTGGFPTPSETPKLAREVEGVDKVLAMTMAPAAVDGEASVAYQVSMSFGVDENPADFINMEVVEGDVNLKDNPGFIATDEFAKKNGWVVGKEYDLTSAAAAMAEKKGAKLPGAKTEKVKLIGTFKRNEVIENMAVSQEKLNKIVSAGQTRTQLVGVNVAESADPEQVRPKLEEAVKDLVVVQIMSAEEFSDQAAQAVNQMLAILYGLLALAVIIAILGIVNTLTLGVIERRQEIGMLRAVGTQRRQIRTMITLEAVQISVFGAVMGILIGLGLGWAFLEVLSSQGLDTITVPWGQLVIMLAASGVVGVIAAIWPGARAAKTPPLEAIAD</sequence>
<keyword evidence="11" id="KW-1185">Reference proteome</keyword>
<evidence type="ECO:0000313" key="11">
    <source>
        <dbReference type="Proteomes" id="UP000515743"/>
    </source>
</evidence>
<dbReference type="Pfam" id="PF02687">
    <property type="entry name" value="FtsX"/>
    <property type="match status" value="2"/>
</dbReference>
<feature type="transmembrane region" description="Helical" evidence="7">
    <location>
        <begin position="492"/>
        <end position="512"/>
    </location>
</feature>
<feature type="transmembrane region" description="Helical" evidence="7">
    <location>
        <begin position="737"/>
        <end position="763"/>
    </location>
</feature>
<dbReference type="Pfam" id="PF12704">
    <property type="entry name" value="MacB_PCD"/>
    <property type="match status" value="2"/>
</dbReference>
<evidence type="ECO:0000259" key="8">
    <source>
        <dbReference type="Pfam" id="PF02687"/>
    </source>
</evidence>
<feature type="transmembrane region" description="Helical" evidence="7">
    <location>
        <begin position="20"/>
        <end position="42"/>
    </location>
</feature>
<organism evidence="10 11">
    <name type="scientific">Corynebacterium incognita</name>
    <dbReference type="NCBI Taxonomy" id="2754725"/>
    <lineage>
        <taxon>Bacteria</taxon>
        <taxon>Bacillati</taxon>
        <taxon>Actinomycetota</taxon>
        <taxon>Actinomycetes</taxon>
        <taxon>Mycobacteriales</taxon>
        <taxon>Corynebacteriaceae</taxon>
        <taxon>Corynebacterium</taxon>
    </lineage>
</organism>
<name>A0A7G7CR92_9CORY</name>
<reference evidence="10 11" key="1">
    <citation type="submission" date="2020-07" db="EMBL/GenBank/DDBJ databases">
        <title>Complete genome and description of Corynebacterium incognita strain Marseille-Q3630 sp. nov.</title>
        <authorList>
            <person name="Boxberger M."/>
        </authorList>
    </citation>
    <scope>NUCLEOTIDE SEQUENCE [LARGE SCALE GENOMIC DNA]</scope>
    <source>
        <strain evidence="10 11">Marseille-Q3630</strain>
    </source>
</reference>
<dbReference type="InterPro" id="IPR003838">
    <property type="entry name" value="ABC3_permease_C"/>
</dbReference>
<feature type="domain" description="ABC3 transporter permease C-terminal" evidence="8">
    <location>
        <begin position="742"/>
        <end position="858"/>
    </location>
</feature>
<feature type="domain" description="MacB-like periplasmic core" evidence="9">
    <location>
        <begin position="491"/>
        <end position="708"/>
    </location>
</feature>
<evidence type="ECO:0000256" key="1">
    <source>
        <dbReference type="ARBA" id="ARBA00004651"/>
    </source>
</evidence>
<dbReference type="RefSeq" id="WP_185176481.1">
    <property type="nucleotide sequence ID" value="NZ_CP059404.1"/>
</dbReference>
<proteinExistence type="inferred from homology"/>
<feature type="transmembrane region" description="Helical" evidence="7">
    <location>
        <begin position="259"/>
        <end position="280"/>
    </location>
</feature>
<keyword evidence="4 7" id="KW-1133">Transmembrane helix</keyword>
<dbReference type="Proteomes" id="UP000515743">
    <property type="component" value="Chromosome"/>
</dbReference>
<feature type="transmembrane region" description="Helical" evidence="7">
    <location>
        <begin position="352"/>
        <end position="376"/>
    </location>
</feature>